<dbReference type="EMBL" id="BK059104">
    <property type="protein sequence ID" value="DAE30623.1"/>
    <property type="molecule type" value="Genomic_DNA"/>
</dbReference>
<protein>
    <submittedName>
        <fullName evidence="1">Uncharacterized protein</fullName>
    </submittedName>
</protein>
<proteinExistence type="predicted"/>
<name>A0A8S5RGW9_9VIRU</name>
<accession>A0A8S5RGW9</accession>
<organism evidence="1">
    <name type="scientific">virus sp. ctiha2</name>
    <dbReference type="NCBI Taxonomy" id="2827299"/>
    <lineage>
        <taxon>Viruses</taxon>
    </lineage>
</organism>
<evidence type="ECO:0000313" key="1">
    <source>
        <dbReference type="EMBL" id="DAE30623.1"/>
    </source>
</evidence>
<sequence length="39" mass="4520">MNLLACFGFPFLYLLKNYSPHFRNKKEAGISASNTCFYI</sequence>
<reference evidence="1" key="1">
    <citation type="journal article" date="2021" name="Proc. Natl. Acad. Sci. U.S.A.">
        <title>A Catalog of Tens of Thousands of Viruses from Human Metagenomes Reveals Hidden Associations with Chronic Diseases.</title>
        <authorList>
            <person name="Tisza M.J."/>
            <person name="Buck C.B."/>
        </authorList>
    </citation>
    <scope>NUCLEOTIDE SEQUENCE</scope>
    <source>
        <strain evidence="1">Ctiha2</strain>
    </source>
</reference>